<keyword evidence="3" id="KW-1185">Reference proteome</keyword>
<reference evidence="2 3" key="1">
    <citation type="journal article" date="2021" name="Sci. Rep.">
        <title>The distribution of antibiotic resistance genes in chicken gut microbiota commensals.</title>
        <authorList>
            <person name="Juricova H."/>
            <person name="Matiasovicova J."/>
            <person name="Kubasova T."/>
            <person name="Cejkova D."/>
            <person name="Rychlik I."/>
        </authorList>
    </citation>
    <scope>NUCLEOTIDE SEQUENCE [LARGE SCALE GENOMIC DNA]</scope>
    <source>
        <strain evidence="2 3">An772</strain>
    </source>
</reference>
<keyword evidence="1" id="KW-0812">Transmembrane</keyword>
<proteinExistence type="predicted"/>
<keyword evidence="1" id="KW-0472">Membrane</keyword>
<name>A0ABS2DWG2_9BACT</name>
<gene>
    <name evidence="2" type="ORF">H7U35_01195</name>
</gene>
<feature type="transmembrane region" description="Helical" evidence="1">
    <location>
        <begin position="20"/>
        <end position="53"/>
    </location>
</feature>
<comment type="caution">
    <text evidence="2">The sequence shown here is derived from an EMBL/GenBank/DDBJ whole genome shotgun (WGS) entry which is preliminary data.</text>
</comment>
<evidence type="ECO:0000313" key="3">
    <source>
        <dbReference type="Proteomes" id="UP000766986"/>
    </source>
</evidence>
<accession>A0ABS2DWG2</accession>
<evidence type="ECO:0000256" key="1">
    <source>
        <dbReference type="SAM" id="Phobius"/>
    </source>
</evidence>
<organism evidence="2 3">
    <name type="scientific">Mediterranea massiliensis</name>
    <dbReference type="NCBI Taxonomy" id="1841865"/>
    <lineage>
        <taxon>Bacteria</taxon>
        <taxon>Pseudomonadati</taxon>
        <taxon>Bacteroidota</taxon>
        <taxon>Bacteroidia</taxon>
        <taxon>Bacteroidales</taxon>
        <taxon>Bacteroidaceae</taxon>
        <taxon>Mediterranea</taxon>
    </lineage>
</organism>
<keyword evidence="1" id="KW-1133">Transmembrane helix</keyword>
<dbReference type="RefSeq" id="WP_205094373.1">
    <property type="nucleotide sequence ID" value="NZ_JACLYZ010000002.1"/>
</dbReference>
<dbReference type="Proteomes" id="UP000766986">
    <property type="component" value="Unassembled WGS sequence"/>
</dbReference>
<evidence type="ECO:0000313" key="2">
    <source>
        <dbReference type="EMBL" id="MBM6733845.1"/>
    </source>
</evidence>
<dbReference type="EMBL" id="JACLYZ010000002">
    <property type="protein sequence ID" value="MBM6733845.1"/>
    <property type="molecule type" value="Genomic_DNA"/>
</dbReference>
<protein>
    <submittedName>
        <fullName evidence="2">Uncharacterized protein</fullName>
    </submittedName>
</protein>
<sequence>MRGRTCYGSEVFGDTYQRSIVFAHALLLGIIIQNYTIMTYIFIFIAVLAVIYFITSSSINKKREEIINKYGNPTWNSSDKIGFLLYDNKQKIIIYGQTIDYKDIIDFSLTMKFHIRRQYLWEEP</sequence>